<dbReference type="Pfam" id="PF20085">
    <property type="entry name" value="TGL"/>
    <property type="match status" value="1"/>
</dbReference>
<evidence type="ECO:0000256" key="1">
    <source>
        <dbReference type="ARBA" id="ARBA00022679"/>
    </source>
</evidence>
<sequence length="148" mass="16743">MVILYYKALLEVFGDELFDATFPKITLMNWHALDPLIREVGIPRPVADVLLGDRGYFDNPDVDPETPQWQGENVIVLPDDLYYGHGIGIRTADEMIRALNGNRFEGATQSAEFLDSLARPNFKKLYQVMPREASRPAVLDWTSFPSAV</sequence>
<dbReference type="AlphaFoldDB" id="A0A645JWM4"/>
<evidence type="ECO:0000256" key="2">
    <source>
        <dbReference type="ARBA" id="ARBA00022969"/>
    </source>
</evidence>
<evidence type="ECO:0000313" key="3">
    <source>
        <dbReference type="EMBL" id="MPN63583.1"/>
    </source>
</evidence>
<dbReference type="EC" id="2.3.2.13" evidence="3"/>
<protein>
    <submittedName>
        <fullName evidence="3">Protein-glutamine gamma-glutamyltransferase</fullName>
        <ecNumber evidence="3">2.3.2.13</ecNumber>
    </submittedName>
</protein>
<proteinExistence type="predicted"/>
<dbReference type="GO" id="GO:0030435">
    <property type="term" value="P:sporulation resulting in formation of a cellular spore"/>
    <property type="evidence" value="ECO:0007669"/>
    <property type="project" value="UniProtKB-KW"/>
</dbReference>
<comment type="caution">
    <text evidence="3">The sequence shown here is derived from an EMBL/GenBank/DDBJ whole genome shotgun (WGS) entry which is preliminary data.</text>
</comment>
<keyword evidence="3" id="KW-0012">Acyltransferase</keyword>
<organism evidence="3">
    <name type="scientific">bioreactor metagenome</name>
    <dbReference type="NCBI Taxonomy" id="1076179"/>
    <lineage>
        <taxon>unclassified sequences</taxon>
        <taxon>metagenomes</taxon>
        <taxon>ecological metagenomes</taxon>
    </lineage>
</organism>
<keyword evidence="2" id="KW-0749">Sporulation</keyword>
<reference evidence="3" key="1">
    <citation type="submission" date="2019-08" db="EMBL/GenBank/DDBJ databases">
        <authorList>
            <person name="Kucharzyk K."/>
            <person name="Murdoch R.W."/>
            <person name="Higgins S."/>
            <person name="Loffler F."/>
        </authorList>
    </citation>
    <scope>NUCLEOTIDE SEQUENCE</scope>
</reference>
<name>A0A645JWM4_9ZZZZ</name>
<keyword evidence="1 3" id="KW-0808">Transferase</keyword>
<gene>
    <name evidence="3" type="primary">tgl_4</name>
    <name evidence="3" type="ORF">SDC9_211347</name>
</gene>
<dbReference type="EMBL" id="VSSQ01143224">
    <property type="protein sequence ID" value="MPN63583.1"/>
    <property type="molecule type" value="Genomic_DNA"/>
</dbReference>
<dbReference type="InterPro" id="IPR020916">
    <property type="entry name" value="Gln_gamma-glutamylTfrase_bac"/>
</dbReference>
<dbReference type="GO" id="GO:0003810">
    <property type="term" value="F:protein-glutamine gamma-glutamyltransferase activity"/>
    <property type="evidence" value="ECO:0007669"/>
    <property type="project" value="UniProtKB-EC"/>
</dbReference>
<accession>A0A645JWM4</accession>